<name>A0A645I573_9ZZZZ</name>
<reference evidence="1" key="1">
    <citation type="submission" date="2019-08" db="EMBL/GenBank/DDBJ databases">
        <authorList>
            <person name="Kucharzyk K."/>
            <person name="Murdoch R.W."/>
            <person name="Higgins S."/>
            <person name="Loffler F."/>
        </authorList>
    </citation>
    <scope>NUCLEOTIDE SEQUENCE</scope>
</reference>
<accession>A0A645I573</accession>
<comment type="caution">
    <text evidence="1">The sequence shown here is derived from an EMBL/GenBank/DDBJ whole genome shotgun (WGS) entry which is preliminary data.</text>
</comment>
<gene>
    <name evidence="1" type="ORF">SDC9_194037</name>
</gene>
<organism evidence="1">
    <name type="scientific">bioreactor metagenome</name>
    <dbReference type="NCBI Taxonomy" id="1076179"/>
    <lineage>
        <taxon>unclassified sequences</taxon>
        <taxon>metagenomes</taxon>
        <taxon>ecological metagenomes</taxon>
    </lineage>
</organism>
<evidence type="ECO:0000313" key="1">
    <source>
        <dbReference type="EMBL" id="MPN46451.1"/>
    </source>
</evidence>
<dbReference type="AlphaFoldDB" id="A0A645I573"/>
<protein>
    <submittedName>
        <fullName evidence="1">Uncharacterized protein</fullName>
    </submittedName>
</protein>
<dbReference type="EMBL" id="VSSQ01107120">
    <property type="protein sequence ID" value="MPN46451.1"/>
    <property type="molecule type" value="Genomic_DNA"/>
</dbReference>
<proteinExistence type="predicted"/>
<sequence>MCIKLVVMIRAHTHQLRFVKRARHAACAQLFLSLAHMLYTPHANLSRVILSKAQLITADIDFDRVAKRGHLAHRHKRARRDAHINKPSFERPASVADVLDNRTLARREIH</sequence>